<keyword evidence="3" id="KW-1185">Reference proteome</keyword>
<name>A0ABW5E4N6_9BACT</name>
<evidence type="ECO:0008006" key="4">
    <source>
        <dbReference type="Google" id="ProtNLM"/>
    </source>
</evidence>
<feature type="signal peptide" evidence="1">
    <location>
        <begin position="1"/>
        <end position="21"/>
    </location>
</feature>
<evidence type="ECO:0000313" key="3">
    <source>
        <dbReference type="Proteomes" id="UP001597297"/>
    </source>
</evidence>
<proteinExistence type="predicted"/>
<organism evidence="2 3">
    <name type="scientific">Rubritalea spongiae</name>
    <dbReference type="NCBI Taxonomy" id="430797"/>
    <lineage>
        <taxon>Bacteria</taxon>
        <taxon>Pseudomonadati</taxon>
        <taxon>Verrucomicrobiota</taxon>
        <taxon>Verrucomicrobiia</taxon>
        <taxon>Verrucomicrobiales</taxon>
        <taxon>Rubritaleaceae</taxon>
        <taxon>Rubritalea</taxon>
    </lineage>
</organism>
<gene>
    <name evidence="2" type="ORF">ACFSQZ_14080</name>
</gene>
<protein>
    <recommendedName>
        <fullName evidence="4">Transporter</fullName>
    </recommendedName>
</protein>
<sequence length="232" mass="25960">MSRQRSIICALSLISLCSANASEEIPYGIEFLAQYRSEYNYRGFILAQDTLDLQVSSQLAFNKTTYLTGAAWFGTEASDGDFSEAGFLADLRKDIEQWTLSLSGSYRSYSNSFFENGANIEAAAFYQWNTQFQSSAHIAYDTGAEAWYSSIESSFYHRINDDSFLNFDIGVSAVEDYYSRDGLNDAFGKISYTYNINQSLSISPYIGTSILLDNKESGRDSLYGGIYLAVTF</sequence>
<evidence type="ECO:0000313" key="2">
    <source>
        <dbReference type="EMBL" id="MFD2277596.1"/>
    </source>
</evidence>
<comment type="caution">
    <text evidence="2">The sequence shown here is derived from an EMBL/GenBank/DDBJ whole genome shotgun (WGS) entry which is preliminary data.</text>
</comment>
<dbReference type="Proteomes" id="UP001597297">
    <property type="component" value="Unassembled WGS sequence"/>
</dbReference>
<reference evidence="3" key="1">
    <citation type="journal article" date="2019" name="Int. J. Syst. Evol. Microbiol.">
        <title>The Global Catalogue of Microorganisms (GCM) 10K type strain sequencing project: providing services to taxonomists for standard genome sequencing and annotation.</title>
        <authorList>
            <consortium name="The Broad Institute Genomics Platform"/>
            <consortium name="The Broad Institute Genome Sequencing Center for Infectious Disease"/>
            <person name="Wu L."/>
            <person name="Ma J."/>
        </authorList>
    </citation>
    <scope>NUCLEOTIDE SEQUENCE [LARGE SCALE GENOMIC DNA]</scope>
    <source>
        <strain evidence="3">JCM 16545</strain>
    </source>
</reference>
<accession>A0ABW5E4N6</accession>
<evidence type="ECO:0000256" key="1">
    <source>
        <dbReference type="SAM" id="SignalP"/>
    </source>
</evidence>
<feature type="chain" id="PRO_5047541823" description="Transporter" evidence="1">
    <location>
        <begin position="22"/>
        <end position="232"/>
    </location>
</feature>
<keyword evidence="1" id="KW-0732">Signal</keyword>
<dbReference type="RefSeq" id="WP_377093730.1">
    <property type="nucleotide sequence ID" value="NZ_JBHSJM010000001.1"/>
</dbReference>
<dbReference type="EMBL" id="JBHUJC010000043">
    <property type="protein sequence ID" value="MFD2277596.1"/>
    <property type="molecule type" value="Genomic_DNA"/>
</dbReference>